<feature type="compositionally biased region" description="Acidic residues" evidence="1">
    <location>
        <begin position="247"/>
        <end position="273"/>
    </location>
</feature>
<reference evidence="3" key="2">
    <citation type="submission" date="2010-04" db="EMBL/GenBank/DDBJ databases">
        <authorList>
            <person name="Buell R."/>
            <person name="Hamilton J."/>
            <person name="Hostetler J."/>
        </authorList>
    </citation>
    <scope>NUCLEOTIDE SEQUENCE [LARGE SCALE GENOMIC DNA]</scope>
    <source>
        <strain evidence="3">DAOM:BR144</strain>
    </source>
</reference>
<feature type="region of interest" description="Disordered" evidence="1">
    <location>
        <begin position="1"/>
        <end position="41"/>
    </location>
</feature>
<evidence type="ECO:0000313" key="2">
    <source>
        <dbReference type="EnsemblProtists" id="PYU1_T009173"/>
    </source>
</evidence>
<proteinExistence type="predicted"/>
<dbReference type="AlphaFoldDB" id="K3WW25"/>
<protein>
    <submittedName>
        <fullName evidence="2">Uncharacterized protein</fullName>
    </submittedName>
</protein>
<sequence>MAVGGKRQRAQQQTDVAAAKKKSKKQTQQQNADEKAIDKELKKVNDMLQKEETSQKQTWQIGKRLKKLMETYPTMATQKTIDAFFLWGTALARLASLNEDPTLAEAAADKFEEMSALSEGDDSAMGPVGYSLWASSLMIIATETRQKEVLDQALTKFQQAVEVDGGTTFETNFQFAKALKDGGDLVKFLQTGGDENEAAAIEEDGENSSFMDYYKRALALCVKLEHIYKEESAKASAERDASNADASDADDKEDGASDSDSERNYDEDDEDDDKVLLEDYAEVKLLEAILHGAIENETRTSASFDTTLALFEKALELSPGSPDALMELANYVSKKYLEHRSTLQGVEWPKVFADIEAQYKSVLADAGFDMAECHEICVRKDTKQQEEPEEEEIDERVPHLLNSLGKALASFAVGKQQQEQVASKNGKEKKKKQPAGVRSSHFTHAVEVLRSAHHFHDKLGCYPLAWLYAYPGIEDEENCRTWLETAESYGVLDDELQVADFKTMHDKEWFQRFLTPVEEIGEDEMEGEASGEEAEDQDDDESADE</sequence>
<dbReference type="Gene3D" id="1.25.40.10">
    <property type="entry name" value="Tetratricopeptide repeat domain"/>
    <property type="match status" value="1"/>
</dbReference>
<feature type="compositionally biased region" description="Basic and acidic residues" evidence="1">
    <location>
        <begin position="233"/>
        <end position="242"/>
    </location>
</feature>
<dbReference type="HOGENOM" id="CLU_027839_0_0_1"/>
<dbReference type="EMBL" id="GL376632">
    <property type="status" value="NOT_ANNOTATED_CDS"/>
    <property type="molecule type" value="Genomic_DNA"/>
</dbReference>
<accession>K3WW25</accession>
<dbReference type="InParanoid" id="K3WW25"/>
<feature type="region of interest" description="Disordered" evidence="1">
    <location>
        <begin position="520"/>
        <end position="545"/>
    </location>
</feature>
<feature type="compositionally biased region" description="Basic and acidic residues" evidence="1">
    <location>
        <begin position="32"/>
        <end position="41"/>
    </location>
</feature>
<dbReference type="Proteomes" id="UP000019132">
    <property type="component" value="Unassembled WGS sequence"/>
</dbReference>
<reference evidence="3" key="1">
    <citation type="journal article" date="2010" name="Genome Biol.">
        <title>Genome sequence of the necrotrophic plant pathogen Pythium ultimum reveals original pathogenicity mechanisms and effector repertoire.</title>
        <authorList>
            <person name="Levesque C.A."/>
            <person name="Brouwer H."/>
            <person name="Cano L."/>
            <person name="Hamilton J.P."/>
            <person name="Holt C."/>
            <person name="Huitema E."/>
            <person name="Raffaele S."/>
            <person name="Robideau G.P."/>
            <person name="Thines M."/>
            <person name="Win J."/>
            <person name="Zerillo M.M."/>
            <person name="Beakes G.W."/>
            <person name="Boore J.L."/>
            <person name="Busam D."/>
            <person name="Dumas B."/>
            <person name="Ferriera S."/>
            <person name="Fuerstenberg S.I."/>
            <person name="Gachon C.M."/>
            <person name="Gaulin E."/>
            <person name="Govers F."/>
            <person name="Grenville-Briggs L."/>
            <person name="Horner N."/>
            <person name="Hostetler J."/>
            <person name="Jiang R.H."/>
            <person name="Johnson J."/>
            <person name="Krajaejun T."/>
            <person name="Lin H."/>
            <person name="Meijer H.J."/>
            <person name="Moore B."/>
            <person name="Morris P."/>
            <person name="Phuntmart V."/>
            <person name="Puiu D."/>
            <person name="Shetty J."/>
            <person name="Stajich J.E."/>
            <person name="Tripathy S."/>
            <person name="Wawra S."/>
            <person name="van West P."/>
            <person name="Whitty B.R."/>
            <person name="Coutinho P.M."/>
            <person name="Henrissat B."/>
            <person name="Martin F."/>
            <person name="Thomas P.D."/>
            <person name="Tyler B.M."/>
            <person name="De Vries R.P."/>
            <person name="Kamoun S."/>
            <person name="Yandell M."/>
            <person name="Tisserat N."/>
            <person name="Buell C.R."/>
        </authorList>
    </citation>
    <scope>NUCLEOTIDE SEQUENCE</scope>
    <source>
        <strain evidence="3">DAOM:BR144</strain>
    </source>
</reference>
<evidence type="ECO:0000313" key="3">
    <source>
        <dbReference type="Proteomes" id="UP000019132"/>
    </source>
</evidence>
<keyword evidence="3" id="KW-1185">Reference proteome</keyword>
<evidence type="ECO:0000256" key="1">
    <source>
        <dbReference type="SAM" id="MobiDB-lite"/>
    </source>
</evidence>
<name>K3WW25_GLOUD</name>
<reference evidence="2" key="3">
    <citation type="submission" date="2015-02" db="UniProtKB">
        <authorList>
            <consortium name="EnsemblProtists"/>
        </authorList>
    </citation>
    <scope>IDENTIFICATION</scope>
    <source>
        <strain evidence="2">DAOM BR144</strain>
    </source>
</reference>
<feature type="region of interest" description="Disordered" evidence="1">
    <location>
        <begin position="419"/>
        <end position="438"/>
    </location>
</feature>
<dbReference type="VEuPathDB" id="FungiDB:PYU1_G009155"/>
<dbReference type="EnsemblProtists" id="PYU1_T009173">
    <property type="protein sequence ID" value="PYU1_T009173"/>
    <property type="gene ID" value="PYU1_G009155"/>
</dbReference>
<dbReference type="InterPro" id="IPR011990">
    <property type="entry name" value="TPR-like_helical_dom_sf"/>
</dbReference>
<organism evidence="2 3">
    <name type="scientific">Globisporangium ultimum (strain ATCC 200006 / CBS 805.95 / DAOM BR144)</name>
    <name type="common">Pythium ultimum</name>
    <dbReference type="NCBI Taxonomy" id="431595"/>
    <lineage>
        <taxon>Eukaryota</taxon>
        <taxon>Sar</taxon>
        <taxon>Stramenopiles</taxon>
        <taxon>Oomycota</taxon>
        <taxon>Peronosporomycetes</taxon>
        <taxon>Pythiales</taxon>
        <taxon>Pythiaceae</taxon>
        <taxon>Globisporangium</taxon>
    </lineage>
</organism>
<dbReference type="OMA" id="ECHEICH"/>
<feature type="region of interest" description="Disordered" evidence="1">
    <location>
        <begin position="233"/>
        <end position="273"/>
    </location>
</feature>
<dbReference type="eggNOG" id="ENOG502RX93">
    <property type="taxonomic scope" value="Eukaryota"/>
</dbReference>